<evidence type="ECO:0000313" key="4">
    <source>
        <dbReference type="RefSeq" id="XP_053535001.1"/>
    </source>
</evidence>
<accession>A0A9F7RE20</accession>
<keyword evidence="3" id="KW-1185">Reference proteome</keyword>
<gene>
    <name evidence="4" type="primary">LOC128630620</name>
</gene>
<dbReference type="OrthoDB" id="343783at2759"/>
<organism evidence="3 4">
    <name type="scientific">Ictalurus punctatus</name>
    <name type="common">Channel catfish</name>
    <name type="synonym">Silurus punctatus</name>
    <dbReference type="NCBI Taxonomy" id="7998"/>
    <lineage>
        <taxon>Eukaryota</taxon>
        <taxon>Metazoa</taxon>
        <taxon>Chordata</taxon>
        <taxon>Craniata</taxon>
        <taxon>Vertebrata</taxon>
        <taxon>Euteleostomi</taxon>
        <taxon>Actinopterygii</taxon>
        <taxon>Neopterygii</taxon>
        <taxon>Teleostei</taxon>
        <taxon>Ostariophysi</taxon>
        <taxon>Siluriformes</taxon>
        <taxon>Ictaluridae</taxon>
        <taxon>Ictalurus</taxon>
    </lineage>
</organism>
<dbReference type="GeneID" id="128630620"/>
<evidence type="ECO:0000256" key="1">
    <source>
        <dbReference type="SAM" id="MobiDB-lite"/>
    </source>
</evidence>
<feature type="domain" description="RZZ complex subunit KNTC1/ROD C-terminal" evidence="2">
    <location>
        <begin position="3"/>
        <end position="88"/>
    </location>
</feature>
<name>A0A9F7RE20_ICTPU</name>
<dbReference type="RefSeq" id="XP_053535001.1">
    <property type="nucleotide sequence ID" value="XM_053679026.1"/>
</dbReference>
<dbReference type="Pfam" id="PF10493">
    <property type="entry name" value="Rod_C"/>
    <property type="match status" value="1"/>
</dbReference>
<dbReference type="Proteomes" id="UP000221080">
    <property type="component" value="Unplaced"/>
</dbReference>
<protein>
    <submittedName>
        <fullName evidence="4">Kinetochore-associated protein 1-like</fullName>
    </submittedName>
</protein>
<evidence type="ECO:0000313" key="3">
    <source>
        <dbReference type="Proteomes" id="UP000221080"/>
    </source>
</evidence>
<evidence type="ECO:0000259" key="2">
    <source>
        <dbReference type="Pfam" id="PF10493"/>
    </source>
</evidence>
<dbReference type="KEGG" id="ipu:128630620"/>
<dbReference type="InterPro" id="IPR019527">
    <property type="entry name" value="RZZ-complex_KNTC1/ROD_C"/>
</dbReference>
<feature type="region of interest" description="Disordered" evidence="1">
    <location>
        <begin position="78"/>
        <end position="109"/>
    </location>
</feature>
<dbReference type="AlphaFoldDB" id="A0A9F7RE20"/>
<sequence length="109" mass="12274">MCLKFSLDLVHKLLKSDTLQEELQTRGESFTSKLQYQRSATENVFMTFQLDCPERLKLTGLPGRLIVSLFEHSSVVEHVKSPAGQTSPGESKSDHADPKHQYSSNHAPF</sequence>
<proteinExistence type="predicted"/>
<feature type="compositionally biased region" description="Basic and acidic residues" evidence="1">
    <location>
        <begin position="91"/>
        <end position="100"/>
    </location>
</feature>
<reference evidence="4" key="1">
    <citation type="submission" date="2025-08" db="UniProtKB">
        <authorList>
            <consortium name="RefSeq"/>
        </authorList>
    </citation>
    <scope>IDENTIFICATION</scope>
    <source>
        <tissue evidence="4">Blood</tissue>
    </source>
</reference>